<dbReference type="EMBL" id="FO082049">
    <property type="protein sequence ID" value="CCE83957.1"/>
    <property type="molecule type" value="Genomic_DNA"/>
</dbReference>
<dbReference type="GO" id="GO:0045143">
    <property type="term" value="P:homologous chromosome segregation"/>
    <property type="evidence" value="ECO:0007669"/>
    <property type="project" value="UniProtKB-ARBA"/>
</dbReference>
<dbReference type="GO" id="GO:0004674">
    <property type="term" value="F:protein serine/threonine kinase activity"/>
    <property type="evidence" value="ECO:0007669"/>
    <property type="project" value="UniProtKB-KW"/>
</dbReference>
<dbReference type="FunCoup" id="G8Y943">
    <property type="interactions" value="1744"/>
</dbReference>
<evidence type="ECO:0000256" key="5">
    <source>
        <dbReference type="ARBA" id="ARBA00022679"/>
    </source>
</evidence>
<evidence type="ECO:0000256" key="8">
    <source>
        <dbReference type="ARBA" id="ARBA00022829"/>
    </source>
</evidence>
<organism evidence="20 22">
    <name type="scientific">Pichia sorbitophila (strain ATCC MYA-4447 / BCRC 22081 / CBS 7064 / NBRC 10061 / NRRL Y-12695)</name>
    <name type="common">Hybrid yeast</name>
    <dbReference type="NCBI Taxonomy" id="559304"/>
    <lineage>
        <taxon>Eukaryota</taxon>
        <taxon>Fungi</taxon>
        <taxon>Dikarya</taxon>
        <taxon>Ascomycota</taxon>
        <taxon>Saccharomycotina</taxon>
        <taxon>Pichiomycetes</taxon>
        <taxon>Debaryomycetaceae</taxon>
        <taxon>Millerozyma</taxon>
    </lineage>
</organism>
<dbReference type="PROSITE" id="PS00108">
    <property type="entry name" value="PROTEIN_KINASE_ST"/>
    <property type="match status" value="1"/>
</dbReference>
<dbReference type="OrthoDB" id="377346at2759"/>
<evidence type="ECO:0000259" key="19">
    <source>
        <dbReference type="PROSITE" id="PS50011"/>
    </source>
</evidence>
<keyword evidence="8" id="KW-0159">Chromosome partition</keyword>
<keyword evidence="10 15" id="KW-0067">ATP-binding</keyword>
<dbReference type="GO" id="GO:0032133">
    <property type="term" value="C:chromosome passenger complex"/>
    <property type="evidence" value="ECO:0007669"/>
    <property type="project" value="UniProtKB-ARBA"/>
</dbReference>
<dbReference type="GO" id="GO:0051233">
    <property type="term" value="C:spindle midzone"/>
    <property type="evidence" value="ECO:0007669"/>
    <property type="project" value="UniProtKB-ARBA"/>
</dbReference>
<keyword evidence="22" id="KW-1185">Reference proteome</keyword>
<dbReference type="eggNOG" id="KOG0580">
    <property type="taxonomic scope" value="Eukaryota"/>
</dbReference>
<dbReference type="Proteomes" id="UP000005222">
    <property type="component" value="Chromosome L"/>
</dbReference>
<evidence type="ECO:0000256" key="3">
    <source>
        <dbReference type="ARBA" id="ARBA00021157"/>
    </source>
</evidence>
<dbReference type="InterPro" id="IPR008271">
    <property type="entry name" value="Ser/Thr_kinase_AS"/>
</dbReference>
<dbReference type="AlphaFoldDB" id="G8Y943"/>
<feature type="cross-link" description="Glycyl lysine isopeptide (Lys-Gly) (interchain with G-Cter in SUMO2)" evidence="16">
    <location>
        <position position="247"/>
    </location>
</feature>
<feature type="compositionally biased region" description="Polar residues" evidence="18">
    <location>
        <begin position="34"/>
        <end position="44"/>
    </location>
</feature>
<evidence type="ECO:0000256" key="14">
    <source>
        <dbReference type="PIRSR" id="PIRSR630616-1"/>
    </source>
</evidence>
<dbReference type="FunFam" id="3.30.200.20:FF:000042">
    <property type="entry name" value="Aurora kinase A"/>
    <property type="match status" value="1"/>
</dbReference>
<keyword evidence="7 17" id="KW-0418">Kinase</keyword>
<dbReference type="PANTHER" id="PTHR24350">
    <property type="entry name" value="SERINE/THREONINE-PROTEIN KINASE IAL-RELATED"/>
    <property type="match status" value="1"/>
</dbReference>
<dbReference type="Proteomes" id="UP000005222">
    <property type="component" value="Chromosome K"/>
</dbReference>
<dbReference type="Pfam" id="PF00069">
    <property type="entry name" value="Pkinase"/>
    <property type="match status" value="1"/>
</dbReference>
<dbReference type="HOGENOM" id="CLU_000288_63_6_1"/>
<comment type="similarity">
    <text evidence="17">Belongs to the protein kinase superfamily. Ser/Thr protein kinase family. Aurora subfamily.</text>
</comment>
<evidence type="ECO:0000256" key="1">
    <source>
        <dbReference type="ARBA" id="ARBA00004629"/>
    </source>
</evidence>
<comment type="catalytic activity">
    <reaction evidence="13 17">
        <text>L-seryl-[protein] + ATP = O-phospho-L-seryl-[protein] + ADP + H(+)</text>
        <dbReference type="Rhea" id="RHEA:17989"/>
        <dbReference type="Rhea" id="RHEA-COMP:9863"/>
        <dbReference type="Rhea" id="RHEA-COMP:11604"/>
        <dbReference type="ChEBI" id="CHEBI:15378"/>
        <dbReference type="ChEBI" id="CHEBI:29999"/>
        <dbReference type="ChEBI" id="CHEBI:30616"/>
        <dbReference type="ChEBI" id="CHEBI:83421"/>
        <dbReference type="ChEBI" id="CHEBI:456216"/>
        <dbReference type="EC" id="2.7.11.1"/>
    </reaction>
</comment>
<dbReference type="EMBL" id="FO082048">
    <property type="protein sequence ID" value="CCE84988.1"/>
    <property type="molecule type" value="Genomic_DNA"/>
</dbReference>
<dbReference type="InterPro" id="IPR011009">
    <property type="entry name" value="Kinase-like_dom_sf"/>
</dbReference>
<dbReference type="GO" id="GO:0044779">
    <property type="term" value="P:meiotic spindle checkpoint signaling"/>
    <property type="evidence" value="ECO:0007669"/>
    <property type="project" value="UniProtKB-ARBA"/>
</dbReference>
<dbReference type="GO" id="GO:0032465">
    <property type="term" value="P:regulation of cytokinesis"/>
    <property type="evidence" value="ECO:0007669"/>
    <property type="project" value="UniProtKB-ARBA"/>
</dbReference>
<dbReference type="SMART" id="SM00220">
    <property type="entry name" value="S_TKc"/>
    <property type="match status" value="1"/>
</dbReference>
<evidence type="ECO:0000256" key="10">
    <source>
        <dbReference type="ARBA" id="ARBA00022840"/>
    </source>
</evidence>
<keyword evidence="4 17" id="KW-0723">Serine/threonine-protein kinase</keyword>
<feature type="binding site" evidence="15">
    <location>
        <position position="263"/>
    </location>
    <ligand>
        <name>ATP</name>
        <dbReference type="ChEBI" id="CHEBI:30616"/>
    </ligand>
</feature>
<feature type="binding site" evidence="15">
    <location>
        <position position="151"/>
    </location>
    <ligand>
        <name>ATP</name>
        <dbReference type="ChEBI" id="CHEBI:30616"/>
    </ligand>
</feature>
<feature type="binding site" evidence="15">
    <location>
        <begin position="249"/>
        <end position="250"/>
    </location>
    <ligand>
        <name>ATP</name>
        <dbReference type="ChEBI" id="CHEBI:30616"/>
    </ligand>
</feature>
<dbReference type="GO" id="GO:0090266">
    <property type="term" value="P:regulation of mitotic cell cycle spindle assembly checkpoint"/>
    <property type="evidence" value="ECO:0007669"/>
    <property type="project" value="UniProtKB-ARBA"/>
</dbReference>
<evidence type="ECO:0000256" key="12">
    <source>
        <dbReference type="ARBA" id="ARBA00047899"/>
    </source>
</evidence>
<feature type="active site" description="Proton acceptor" evidence="14">
    <location>
        <position position="245"/>
    </location>
</feature>
<evidence type="ECO:0000256" key="7">
    <source>
        <dbReference type="ARBA" id="ARBA00022777"/>
    </source>
</evidence>
<keyword evidence="11" id="KW-0137">Centromere</keyword>
<evidence type="ECO:0000256" key="9">
    <source>
        <dbReference type="ARBA" id="ARBA00022838"/>
    </source>
</evidence>
<dbReference type="GO" id="GO:0008608">
    <property type="term" value="P:attachment of spindle microtubules to kinetochore"/>
    <property type="evidence" value="ECO:0007669"/>
    <property type="project" value="UniProtKB-ARBA"/>
</dbReference>
<keyword evidence="5 17" id="KW-0808">Transferase</keyword>
<dbReference type="PROSITE" id="PS50011">
    <property type="entry name" value="PROTEIN_KINASE_DOM"/>
    <property type="match status" value="1"/>
</dbReference>
<feature type="region of interest" description="Disordered" evidence="18">
    <location>
        <begin position="1"/>
        <end position="112"/>
    </location>
</feature>
<evidence type="ECO:0000256" key="4">
    <source>
        <dbReference type="ARBA" id="ARBA00022527"/>
    </source>
</evidence>
<sequence length="386" mass="43148">MAASSSQLKKIESRIESLSETLSKGSGRKPLSKIQLNNMDSSRVSKGHGAFGGARPARTAESAGVRRVSSGRKSGATFATKSPVKAVGASSAARKSLGNKSEAKAPGSGGLSSNRRLSLNDFEIGKVLGKGKLGKVYCVRHKQSGYVTALKVMSKKELVDLKLEKNFRREIEIQSNLMHPKISRLYGFFADEQNVYLILEYSMYGELYHHLKSHRRFNDTVASFYIYQVASALEYLHSNNIIHRDIKPENILLSTDNNIKLSDFGWSVRVAPDAASKRLTICGTLDYLPPEMIESSEHDFSVDIWSLGILCYELLVGKPPFEEIDKNSTYKRIAKVDLKIPSFVSSDASDLIYKLLQKNPKKRLPLNEIMNHPWITNNMPYWPTEK</sequence>
<evidence type="ECO:0000256" key="11">
    <source>
        <dbReference type="ARBA" id="ARBA00023328"/>
    </source>
</evidence>
<keyword evidence="6 15" id="KW-0547">Nucleotide-binding</keyword>
<feature type="binding site" evidence="15">
    <location>
        <position position="132"/>
    </location>
    <ligand>
        <name>ATP</name>
        <dbReference type="ChEBI" id="CHEBI:30616"/>
    </ligand>
</feature>
<keyword evidence="9" id="KW-0995">Kinetochore</keyword>
<comment type="subcellular location">
    <subcellularLocation>
        <location evidence="1">Chromosome</location>
        <location evidence="1">Centromere</location>
        <location evidence="1">Kinetochore</location>
    </subcellularLocation>
</comment>
<dbReference type="InterPro" id="IPR030616">
    <property type="entry name" value="Aur-like"/>
</dbReference>
<dbReference type="InParanoid" id="G8Y943"/>
<dbReference type="GO" id="GO:0005524">
    <property type="term" value="F:ATP binding"/>
    <property type="evidence" value="ECO:0007669"/>
    <property type="project" value="UniProtKB-UniRule"/>
</dbReference>
<dbReference type="FunFam" id="1.10.510.10:FF:000235">
    <property type="entry name" value="Serine/threonine-protein kinase ark1"/>
    <property type="match status" value="1"/>
</dbReference>
<evidence type="ECO:0000256" key="2">
    <source>
        <dbReference type="ARBA" id="ARBA00012513"/>
    </source>
</evidence>
<evidence type="ECO:0000256" key="17">
    <source>
        <dbReference type="RuleBase" id="RU367134"/>
    </source>
</evidence>
<evidence type="ECO:0000256" key="15">
    <source>
        <dbReference type="PIRSR" id="PIRSR630616-2"/>
    </source>
</evidence>
<evidence type="ECO:0000313" key="20">
    <source>
        <dbReference type="EMBL" id="CCE83957.1"/>
    </source>
</evidence>
<reference evidence="22" key="2">
    <citation type="journal article" date="2012" name="G3 (Bethesda)">
        <title>Pichia sorbitophila, an interspecies yeast hybrid reveals early steps of genome resolution following polyploidization.</title>
        <authorList>
            <person name="Leh Louis V."/>
            <person name="Despons L."/>
            <person name="Friedrich A."/>
            <person name="Martin T."/>
            <person name="Durrens P."/>
            <person name="Casaregola S."/>
            <person name="Neuveglise C."/>
            <person name="Fairhead C."/>
            <person name="Marck C."/>
            <person name="Cruz J.A."/>
            <person name="Straub M.L."/>
            <person name="Kugler V."/>
            <person name="Sacerdot C."/>
            <person name="Uzunov Z."/>
            <person name="Thierry A."/>
            <person name="Weiss S."/>
            <person name="Bleykasten C."/>
            <person name="De Montigny J."/>
            <person name="Jacques N."/>
            <person name="Jung P."/>
            <person name="Lemaire M."/>
            <person name="Mallet S."/>
            <person name="Morel G."/>
            <person name="Richard G.F."/>
            <person name="Sarkar A."/>
            <person name="Savel G."/>
            <person name="Schacherer J."/>
            <person name="Seret M.L."/>
            <person name="Talla E."/>
            <person name="Samson G."/>
            <person name="Jubin C."/>
            <person name="Poulain J."/>
            <person name="Vacherie B."/>
            <person name="Barbe V."/>
            <person name="Pelletier E."/>
            <person name="Sherman D.J."/>
            <person name="Westhof E."/>
            <person name="Weissenbach J."/>
            <person name="Baret P.V."/>
            <person name="Wincker P."/>
            <person name="Gaillardin C."/>
            <person name="Dujon B."/>
            <person name="Souciet J.L."/>
        </authorList>
    </citation>
    <scope>NUCLEOTIDE SEQUENCE [LARGE SCALE GENOMIC DNA]</scope>
    <source>
        <strain evidence="22">ATCC MYA-4447 / BCRC 22081 / CBS 7064 / NBRC 10061 / NRRL Y-12695</strain>
    </source>
</reference>
<comment type="catalytic activity">
    <reaction evidence="12 17">
        <text>L-threonyl-[protein] + ATP = O-phospho-L-threonyl-[protein] + ADP + H(+)</text>
        <dbReference type="Rhea" id="RHEA:46608"/>
        <dbReference type="Rhea" id="RHEA-COMP:11060"/>
        <dbReference type="Rhea" id="RHEA-COMP:11605"/>
        <dbReference type="ChEBI" id="CHEBI:15378"/>
        <dbReference type="ChEBI" id="CHEBI:30013"/>
        <dbReference type="ChEBI" id="CHEBI:30616"/>
        <dbReference type="ChEBI" id="CHEBI:61977"/>
        <dbReference type="ChEBI" id="CHEBI:456216"/>
        <dbReference type="EC" id="2.7.11.1"/>
    </reaction>
</comment>
<evidence type="ECO:0000313" key="21">
    <source>
        <dbReference type="EMBL" id="CCE84988.1"/>
    </source>
</evidence>
<evidence type="ECO:0000256" key="16">
    <source>
        <dbReference type="PIRSR" id="PIRSR630616-3"/>
    </source>
</evidence>
<gene>
    <name evidence="20" type="primary">Piso0_004554</name>
    <name evidence="20" type="ORF">GNLVRS01_PISO0K19436g</name>
    <name evidence="21" type="ORF">GNLVRS01_PISO0L19437g</name>
</gene>
<name>G8Y943_PICSO</name>
<evidence type="ECO:0000256" key="18">
    <source>
        <dbReference type="SAM" id="MobiDB-lite"/>
    </source>
</evidence>
<proteinExistence type="inferred from homology"/>
<reference evidence="20" key="1">
    <citation type="submission" date="2011-10" db="EMBL/GenBank/DDBJ databases">
        <authorList>
            <person name="Genoscope - CEA"/>
        </authorList>
    </citation>
    <scope>NUCLEOTIDE SEQUENCE</scope>
</reference>
<dbReference type="GO" id="GO:0000819">
    <property type="term" value="P:sister chromatid segregation"/>
    <property type="evidence" value="ECO:0007669"/>
    <property type="project" value="UniProtKB-ARBA"/>
</dbReference>
<dbReference type="CDD" id="cd14007">
    <property type="entry name" value="STKc_Aurora"/>
    <property type="match status" value="1"/>
</dbReference>
<accession>G8Y943</accession>
<protein>
    <recommendedName>
        <fullName evidence="3 17">Aurora kinase</fullName>
        <ecNumber evidence="2 17">2.7.11.1</ecNumber>
    </recommendedName>
</protein>
<dbReference type="GO" id="GO:0000776">
    <property type="term" value="C:kinetochore"/>
    <property type="evidence" value="ECO:0007669"/>
    <property type="project" value="UniProtKB-KW"/>
</dbReference>
<dbReference type="Gene3D" id="1.10.510.10">
    <property type="entry name" value="Transferase(Phosphotransferase) domain 1"/>
    <property type="match status" value="1"/>
</dbReference>
<evidence type="ECO:0000256" key="6">
    <source>
        <dbReference type="ARBA" id="ARBA00022741"/>
    </source>
</evidence>
<evidence type="ECO:0000313" key="22">
    <source>
        <dbReference type="Proteomes" id="UP000005222"/>
    </source>
</evidence>
<dbReference type="GO" id="GO:0072479">
    <property type="term" value="P:response to mitotic cell cycle spindle assembly checkpoint signaling"/>
    <property type="evidence" value="ECO:0007669"/>
    <property type="project" value="UniProtKB-ARBA"/>
</dbReference>
<dbReference type="SUPFAM" id="SSF56112">
    <property type="entry name" value="Protein kinase-like (PK-like)"/>
    <property type="match status" value="1"/>
</dbReference>
<evidence type="ECO:0000256" key="13">
    <source>
        <dbReference type="ARBA" id="ARBA00048679"/>
    </source>
</evidence>
<dbReference type="GO" id="GO:1902115">
    <property type="term" value="P:regulation of organelle assembly"/>
    <property type="evidence" value="ECO:0007669"/>
    <property type="project" value="UniProtKB-ARBA"/>
</dbReference>
<feature type="domain" description="Protein kinase" evidence="19">
    <location>
        <begin position="122"/>
        <end position="375"/>
    </location>
</feature>
<dbReference type="STRING" id="559304.G8Y943"/>
<dbReference type="EC" id="2.7.11.1" evidence="2 17"/>
<dbReference type="InterPro" id="IPR000719">
    <property type="entry name" value="Prot_kinase_dom"/>
</dbReference>